<keyword evidence="2" id="KW-1185">Reference proteome</keyword>
<reference evidence="2" key="1">
    <citation type="submission" date="2019-06" db="EMBL/GenBank/DDBJ databases">
        <title>Alistipes onderdonkii subsp. vulgaris subsp. nov., Alistipes dispar sp. nov. and Alistipes communis sp. nov., isolated from human faeces, and creation of Alistipes onderdonkii subsp. onderdonkii subsp. nov.</title>
        <authorList>
            <person name="Sakamoto M."/>
            <person name="Ikeyama N."/>
            <person name="Ogata Y."/>
            <person name="Suda W."/>
            <person name="Iino T."/>
            <person name="Hattori M."/>
            <person name="Ohkuma M."/>
        </authorList>
    </citation>
    <scope>NUCLEOTIDE SEQUENCE [LARGE SCALE GENOMIC DNA]</scope>
    <source>
        <strain evidence="2">5CPEGH6</strain>
    </source>
</reference>
<evidence type="ECO:0000313" key="2">
    <source>
        <dbReference type="Proteomes" id="UP000319374"/>
    </source>
</evidence>
<dbReference type="Proteomes" id="UP000319374">
    <property type="component" value="Chromosome"/>
</dbReference>
<proteinExistence type="predicted"/>
<accession>A0A4Y1X107</accession>
<protein>
    <recommendedName>
        <fullName evidence="3">Transcription regulator BetR N-terminal domain-containing protein</fullName>
    </recommendedName>
</protein>
<dbReference type="GeneID" id="98672612"/>
<sequence length="322" mass="36640">MNALNAALIGAVLENTPKNSNPAATVAEILNIGREAAYRRMRGEVPFTFGEAALVAARLSFSLDRIMGTDDPDCVLFRLDFSDGQTLLEDYPGKVESWIGKMEEIASDEQSEFSLAGSSLPAALYLGYEGLVRFRFFKCFFQHGMLDGANNRFDDMQLPPHVFDLSRRLRQAVRQIDTTYYVLDHSCFKHWVNAIRSFRAMRLISEGCVRELREELLRMLDELEEIALTGRFPDGRRVFLYISDVDLEGTYSYFVSQAVQSSGMAVFSVNSLRTSDPDMFARIKQWVLAMRRLSTLVSRSGELQRLRFFKEQRAVVSELDAE</sequence>
<dbReference type="EMBL" id="AP019736">
    <property type="protein sequence ID" value="BBL05998.1"/>
    <property type="molecule type" value="Genomic_DNA"/>
</dbReference>
<organism evidence="1 2">
    <name type="scientific">Alistipes dispar</name>
    <dbReference type="NCBI Taxonomy" id="2585119"/>
    <lineage>
        <taxon>Bacteria</taxon>
        <taxon>Pseudomonadati</taxon>
        <taxon>Bacteroidota</taxon>
        <taxon>Bacteroidia</taxon>
        <taxon>Bacteroidales</taxon>
        <taxon>Rikenellaceae</taxon>
        <taxon>Alistipes</taxon>
    </lineage>
</organism>
<dbReference type="RefSeq" id="WP_394344256.1">
    <property type="nucleotide sequence ID" value="NZ_AP019736.1"/>
</dbReference>
<dbReference type="AlphaFoldDB" id="A0A4Y1X107"/>
<evidence type="ECO:0008006" key="3">
    <source>
        <dbReference type="Google" id="ProtNLM"/>
    </source>
</evidence>
<gene>
    <name evidence="1" type="ORF">A5CPEGH6_06360</name>
</gene>
<dbReference type="KEGG" id="ada:A5CPEGH6_06360"/>
<evidence type="ECO:0000313" key="1">
    <source>
        <dbReference type="EMBL" id="BBL05998.1"/>
    </source>
</evidence>
<name>A0A4Y1X107_9BACT</name>